<proteinExistence type="predicted"/>
<evidence type="ECO:0000313" key="2">
    <source>
        <dbReference type="Proteomes" id="UP000789901"/>
    </source>
</evidence>
<keyword evidence="2" id="KW-1185">Reference proteome</keyword>
<feature type="non-terminal residue" evidence="1">
    <location>
        <position position="1"/>
    </location>
</feature>
<reference evidence="1 2" key="1">
    <citation type="submission" date="2021-06" db="EMBL/GenBank/DDBJ databases">
        <authorList>
            <person name="Kallberg Y."/>
            <person name="Tangrot J."/>
            <person name="Rosling A."/>
        </authorList>
    </citation>
    <scope>NUCLEOTIDE SEQUENCE [LARGE SCALE GENOMIC DNA]</scope>
    <source>
        <strain evidence="1 2">120-4 pot B 10/14</strain>
    </source>
</reference>
<evidence type="ECO:0000313" key="1">
    <source>
        <dbReference type="EMBL" id="CAG8802093.1"/>
    </source>
</evidence>
<accession>A0ABN7VVY0</accession>
<comment type="caution">
    <text evidence="1">The sequence shown here is derived from an EMBL/GenBank/DDBJ whole genome shotgun (WGS) entry which is preliminary data.</text>
</comment>
<dbReference type="EMBL" id="CAJVQB010023524">
    <property type="protein sequence ID" value="CAG8802093.1"/>
    <property type="molecule type" value="Genomic_DNA"/>
</dbReference>
<name>A0ABN7VVY0_GIGMA</name>
<gene>
    <name evidence="1" type="ORF">GMARGA_LOCUS23346</name>
</gene>
<dbReference type="Proteomes" id="UP000789901">
    <property type="component" value="Unassembled WGS sequence"/>
</dbReference>
<protein>
    <submittedName>
        <fullName evidence="1">45307_t:CDS:1</fullName>
    </submittedName>
</protein>
<organism evidence="1 2">
    <name type="scientific">Gigaspora margarita</name>
    <dbReference type="NCBI Taxonomy" id="4874"/>
    <lineage>
        <taxon>Eukaryota</taxon>
        <taxon>Fungi</taxon>
        <taxon>Fungi incertae sedis</taxon>
        <taxon>Mucoromycota</taxon>
        <taxon>Glomeromycotina</taxon>
        <taxon>Glomeromycetes</taxon>
        <taxon>Diversisporales</taxon>
        <taxon>Gigasporaceae</taxon>
        <taxon>Gigaspora</taxon>
    </lineage>
</organism>
<sequence length="125" mass="14138">TIQNINQSTATRFARFTHNYQQLVDKIVHNMNNNIATVIIDFCAMADNINKVTCLVLSLESSDPDPMIVTAIDYVNSEKWDATESDHITGFYPNSIKTDPAVITEYNRLSTFYNNGLGNFIQRLS</sequence>